<sequence length="286" mass="32783">MDTSADSKCCLCNSPAKYRCPSCFRHTCSLQCVTAHKKTYSCSGRKQPVYIPVSDMTTSTLSSDVALLDEVSRVLESTSRAFIKRQLDANTTANKHVKTTLLRKCCAERHIQLLLCPSILSRRVRNYTIIRKNNMYWTLEWFFPDVDIVLFERRVNERVNLKQSLERALERASNTVGTAEMLQEYRNTDDVTVLLRDLDSPNSAPKYFLCDLESSLRSNLENSKVLEYPRLVIVLKRDFDKYIIVERRDVQVQVKSDTHGGNLNHLAAVTPEEEKRDVPVDSLSIP</sequence>
<dbReference type="InterPro" id="IPR057721">
    <property type="entry name" value="BCD1_alpha/beta"/>
</dbReference>
<dbReference type="GO" id="GO:0008270">
    <property type="term" value="F:zinc ion binding"/>
    <property type="evidence" value="ECO:0007669"/>
    <property type="project" value="UniProtKB-UniRule"/>
</dbReference>
<dbReference type="Pfam" id="PF04438">
    <property type="entry name" value="zf-HIT"/>
    <property type="match status" value="1"/>
</dbReference>
<dbReference type="EMBL" id="BLIY01000008">
    <property type="protein sequence ID" value="GFE53941.1"/>
    <property type="molecule type" value="Genomic_DNA"/>
</dbReference>
<feature type="domain" description="HIT-type" evidence="9">
    <location>
        <begin position="9"/>
        <end position="42"/>
    </location>
</feature>
<comment type="similarity">
    <text evidence="6">Belongs to the BCD1 family.</text>
</comment>
<keyword evidence="1" id="KW-0597">Phosphoprotein</keyword>
<comment type="function">
    <text evidence="5">Required for box C/D snoRNAs accumulation involved in snoRNA processing, snoRNA transport to the nucleolus and ribosome biogenesis.</text>
</comment>
<dbReference type="CDD" id="cd23023">
    <property type="entry name" value="zf-HIT_BCD1"/>
    <property type="match status" value="1"/>
</dbReference>
<keyword evidence="11" id="KW-1185">Reference proteome</keyword>
<feature type="region of interest" description="Disordered" evidence="8">
    <location>
        <begin position="261"/>
        <end position="286"/>
    </location>
</feature>
<dbReference type="OrthoDB" id="366141at2759"/>
<evidence type="ECO:0000256" key="5">
    <source>
        <dbReference type="ARBA" id="ARBA00049598"/>
    </source>
</evidence>
<dbReference type="AlphaFoldDB" id="A0A9W5TA81"/>
<protein>
    <submittedName>
        <fullName evidence="10">Box C D snoRNA 1-like, putative</fullName>
    </submittedName>
</protein>
<evidence type="ECO:0000256" key="1">
    <source>
        <dbReference type="ARBA" id="ARBA00022553"/>
    </source>
</evidence>
<dbReference type="GO" id="GO:0000463">
    <property type="term" value="P:maturation of LSU-rRNA from tricistronic rRNA transcript (SSU-rRNA, 5.8S rRNA, LSU-rRNA)"/>
    <property type="evidence" value="ECO:0007669"/>
    <property type="project" value="TreeGrafter"/>
</dbReference>
<dbReference type="InterPro" id="IPR051639">
    <property type="entry name" value="BCD1"/>
</dbReference>
<evidence type="ECO:0000256" key="3">
    <source>
        <dbReference type="ARBA" id="ARBA00022771"/>
    </source>
</evidence>
<dbReference type="InterPro" id="IPR007529">
    <property type="entry name" value="Znf_HIT"/>
</dbReference>
<evidence type="ECO:0000256" key="6">
    <source>
        <dbReference type="ARBA" id="ARBA00049654"/>
    </source>
</evidence>
<dbReference type="Pfam" id="PF25790">
    <property type="entry name" value="BCD1"/>
    <property type="match status" value="1"/>
</dbReference>
<dbReference type="PANTHER" id="PTHR13483">
    <property type="entry name" value="BOX C_D SNORNA PROTEIN 1-RELATED"/>
    <property type="match status" value="1"/>
</dbReference>
<dbReference type="Gene3D" id="3.30.60.190">
    <property type="match status" value="1"/>
</dbReference>
<keyword evidence="3 7" id="KW-0863">Zinc-finger</keyword>
<proteinExistence type="inferred from homology"/>
<organism evidence="10 11">
    <name type="scientific">Babesia ovis</name>
    <dbReference type="NCBI Taxonomy" id="5869"/>
    <lineage>
        <taxon>Eukaryota</taxon>
        <taxon>Sar</taxon>
        <taxon>Alveolata</taxon>
        <taxon>Apicomplexa</taxon>
        <taxon>Aconoidasida</taxon>
        <taxon>Piroplasmida</taxon>
        <taxon>Babesiidae</taxon>
        <taxon>Babesia</taxon>
    </lineage>
</organism>
<dbReference type="GO" id="GO:0000492">
    <property type="term" value="P:box C/D snoRNP assembly"/>
    <property type="evidence" value="ECO:0007669"/>
    <property type="project" value="TreeGrafter"/>
</dbReference>
<dbReference type="GO" id="GO:0070761">
    <property type="term" value="C:pre-snoRNP complex"/>
    <property type="evidence" value="ECO:0007669"/>
    <property type="project" value="TreeGrafter"/>
</dbReference>
<accession>A0A9W5TA81</accession>
<name>A0A9W5TA81_BABOV</name>
<dbReference type="GO" id="GO:0005634">
    <property type="term" value="C:nucleus"/>
    <property type="evidence" value="ECO:0007669"/>
    <property type="project" value="TreeGrafter"/>
</dbReference>
<evidence type="ECO:0000256" key="8">
    <source>
        <dbReference type="SAM" id="MobiDB-lite"/>
    </source>
</evidence>
<dbReference type="SUPFAM" id="SSF144232">
    <property type="entry name" value="HIT/MYND zinc finger-like"/>
    <property type="match status" value="1"/>
</dbReference>
<keyword evidence="4" id="KW-0862">Zinc</keyword>
<gene>
    <name evidence="10" type="ORF">BaOVIS_013450</name>
</gene>
<comment type="caution">
    <text evidence="10">The sequence shown here is derived from an EMBL/GenBank/DDBJ whole genome shotgun (WGS) entry which is preliminary data.</text>
</comment>
<evidence type="ECO:0000256" key="4">
    <source>
        <dbReference type="ARBA" id="ARBA00022833"/>
    </source>
</evidence>
<evidence type="ECO:0000256" key="2">
    <source>
        <dbReference type="ARBA" id="ARBA00022723"/>
    </source>
</evidence>
<dbReference type="Proteomes" id="UP001057455">
    <property type="component" value="Unassembled WGS sequence"/>
</dbReference>
<dbReference type="GO" id="GO:0048254">
    <property type="term" value="P:snoRNA localization"/>
    <property type="evidence" value="ECO:0007669"/>
    <property type="project" value="TreeGrafter"/>
</dbReference>
<dbReference type="PROSITE" id="PS51083">
    <property type="entry name" value="ZF_HIT"/>
    <property type="match status" value="1"/>
</dbReference>
<reference evidence="10" key="1">
    <citation type="submission" date="2019-12" db="EMBL/GenBank/DDBJ databases">
        <title>Genome sequence of Babesia ovis.</title>
        <authorList>
            <person name="Yamagishi J."/>
            <person name="Sevinc F."/>
            <person name="Xuan X."/>
        </authorList>
    </citation>
    <scope>NUCLEOTIDE SEQUENCE</scope>
    <source>
        <strain evidence="10">Selcuk</strain>
    </source>
</reference>
<evidence type="ECO:0000313" key="10">
    <source>
        <dbReference type="EMBL" id="GFE53941.1"/>
    </source>
</evidence>
<keyword evidence="2" id="KW-0479">Metal-binding</keyword>
<evidence type="ECO:0000313" key="11">
    <source>
        <dbReference type="Proteomes" id="UP001057455"/>
    </source>
</evidence>
<evidence type="ECO:0000256" key="7">
    <source>
        <dbReference type="PROSITE-ProRule" id="PRU00453"/>
    </source>
</evidence>
<evidence type="ECO:0000259" key="9">
    <source>
        <dbReference type="PROSITE" id="PS51083"/>
    </source>
</evidence>
<dbReference type="PANTHER" id="PTHR13483:SF3">
    <property type="entry name" value="BOX C_D SNORNA PROTEIN 1"/>
    <property type="match status" value="1"/>
</dbReference>